<protein>
    <submittedName>
        <fullName evidence="2">Uncharacterized protein</fullName>
    </submittedName>
</protein>
<dbReference type="AlphaFoldDB" id="A0A2T7NQG9"/>
<dbReference type="Proteomes" id="UP000245119">
    <property type="component" value="Linkage Group LG10"/>
</dbReference>
<feature type="region of interest" description="Disordered" evidence="1">
    <location>
        <begin position="93"/>
        <end position="119"/>
    </location>
</feature>
<evidence type="ECO:0000256" key="1">
    <source>
        <dbReference type="SAM" id="MobiDB-lite"/>
    </source>
</evidence>
<proteinExistence type="predicted"/>
<gene>
    <name evidence="2" type="ORF">C0Q70_16688</name>
</gene>
<organism evidence="2 3">
    <name type="scientific">Pomacea canaliculata</name>
    <name type="common">Golden apple snail</name>
    <dbReference type="NCBI Taxonomy" id="400727"/>
    <lineage>
        <taxon>Eukaryota</taxon>
        <taxon>Metazoa</taxon>
        <taxon>Spiralia</taxon>
        <taxon>Lophotrochozoa</taxon>
        <taxon>Mollusca</taxon>
        <taxon>Gastropoda</taxon>
        <taxon>Caenogastropoda</taxon>
        <taxon>Architaenioglossa</taxon>
        <taxon>Ampullarioidea</taxon>
        <taxon>Ampullariidae</taxon>
        <taxon>Pomacea</taxon>
    </lineage>
</organism>
<evidence type="ECO:0000313" key="3">
    <source>
        <dbReference type="Proteomes" id="UP000245119"/>
    </source>
</evidence>
<sequence>MVGWQAGCASHLLELTSGRCWKNFRLDKNVADDSCGGGCDGVIVPSEPDQRNGREDEEENERNSVHVRNIRKVTSRMETMTIHVAHRSVWSCDTSSVDNTRGRWSPPRPRQPPPPPLAS</sequence>
<feature type="compositionally biased region" description="Pro residues" evidence="1">
    <location>
        <begin position="106"/>
        <end position="119"/>
    </location>
</feature>
<evidence type="ECO:0000313" key="2">
    <source>
        <dbReference type="EMBL" id="PVD23419.1"/>
    </source>
</evidence>
<dbReference type="EMBL" id="PZQS01000010">
    <property type="protein sequence ID" value="PVD23419.1"/>
    <property type="molecule type" value="Genomic_DNA"/>
</dbReference>
<feature type="region of interest" description="Disordered" evidence="1">
    <location>
        <begin position="32"/>
        <end position="65"/>
    </location>
</feature>
<name>A0A2T7NQG9_POMCA</name>
<comment type="caution">
    <text evidence="2">The sequence shown here is derived from an EMBL/GenBank/DDBJ whole genome shotgun (WGS) entry which is preliminary data.</text>
</comment>
<keyword evidence="3" id="KW-1185">Reference proteome</keyword>
<reference evidence="2 3" key="1">
    <citation type="submission" date="2018-04" db="EMBL/GenBank/DDBJ databases">
        <title>The genome of golden apple snail Pomacea canaliculata provides insight into stress tolerance and invasive adaptation.</title>
        <authorList>
            <person name="Liu C."/>
            <person name="Liu B."/>
            <person name="Ren Y."/>
            <person name="Zhang Y."/>
            <person name="Wang H."/>
            <person name="Li S."/>
            <person name="Jiang F."/>
            <person name="Yin L."/>
            <person name="Zhang G."/>
            <person name="Qian W."/>
            <person name="Fan W."/>
        </authorList>
    </citation>
    <scope>NUCLEOTIDE SEQUENCE [LARGE SCALE GENOMIC DNA]</scope>
    <source>
        <strain evidence="2">SZHN2017</strain>
        <tissue evidence="2">Muscle</tissue>
    </source>
</reference>
<accession>A0A2T7NQG9</accession>